<dbReference type="RefSeq" id="XP_060280343.1">
    <property type="nucleotide sequence ID" value="XM_060431856.1"/>
</dbReference>
<sequence length="809" mass="85304">MKGQWLLLAAASTVRASFWMEEIAHQGKASFNPDTSYQVFRNVKDFGARGDGVTDDTAAINNAISSGNRCGGNSSCVGSTITPAVVYFPAGTYKISESIIDYYYTQIIGNPNDMPVIKGTADFRTNATLALLDGNPYTAGGGLRFKSTNVFFRQVRNLIFDTTDIPGTAYGIHWPSSQATSIQNCVFRLSSRPGDVHTGIFMEEGSGGLVSDLVFLGGSYGAQLGNQQYTMRNLTFVGSRIGIQQIWDWGWTYKSLAFVGCEVGINMSSTNVGSVVLLDSTFTNVATALLTGRDPTSNTGQGSLVLEGVKFVNVKTVLEGPGGAVLLAGDSSGGLYEPGYVMGNVYAPNGPYHFNGRDPGFFPRPPALLDSRGRFYERSKPQYDHVPASNFLSARAFGARGDGATDDTAALNALFAAAAAGFASGAVAFVDAGYYLVSDTVSIPPDVRIVGEALASVVLGSGPNFSDMGKPRPVVRVGRPGDSGYVEVSDLIVSTRGGTAGAVLLEYNLDTPAATACGPGSPPSGLWDVHVRVGGFAGSELQVVQCPKATPGSAAAAVVDPACVAAYLSMHVTRSAGNLYVENGWVWVADHDVDDAAETQISVYAGRGLLVESARGRVWLVATSVEHHVLYQYQLVDTRDVWMGHIQSETPYFQPNPPAPHPFAARDVARHDPDFASDCRAATAGNGNGTLGGAPCFMAWGLRVLGSRDVVVFGAGLYSFFNDYSTNCSALGAGSRCQARIFWAGPTPPPAGWDATVDAGADAEKLTSLQVYTLNTVGSVSAITRQGVDVALYSDGVATFASTVALFRY</sequence>
<proteinExistence type="predicted"/>
<organism evidence="3 4">
    <name type="scientific">Phialemonium atrogriseum</name>
    <dbReference type="NCBI Taxonomy" id="1093897"/>
    <lineage>
        <taxon>Eukaryota</taxon>
        <taxon>Fungi</taxon>
        <taxon>Dikarya</taxon>
        <taxon>Ascomycota</taxon>
        <taxon>Pezizomycotina</taxon>
        <taxon>Sordariomycetes</taxon>
        <taxon>Sordariomycetidae</taxon>
        <taxon>Cephalothecales</taxon>
        <taxon>Cephalothecaceae</taxon>
        <taxon>Phialemonium</taxon>
    </lineage>
</organism>
<dbReference type="GO" id="GO:0004650">
    <property type="term" value="F:polygalacturonase activity"/>
    <property type="evidence" value="ECO:0007669"/>
    <property type="project" value="InterPro"/>
</dbReference>
<evidence type="ECO:0000259" key="2">
    <source>
        <dbReference type="Pfam" id="PF12708"/>
    </source>
</evidence>
<name>A0AAJ0FKI9_9PEZI</name>
<dbReference type="Gene3D" id="2.160.20.10">
    <property type="entry name" value="Single-stranded right-handed beta-helix, Pectin lyase-like"/>
    <property type="match status" value="2"/>
</dbReference>
<evidence type="ECO:0000256" key="1">
    <source>
        <dbReference type="SAM" id="SignalP"/>
    </source>
</evidence>
<keyword evidence="1" id="KW-0732">Signal</keyword>
<evidence type="ECO:0000313" key="4">
    <source>
        <dbReference type="Proteomes" id="UP001244011"/>
    </source>
</evidence>
<feature type="signal peptide" evidence="1">
    <location>
        <begin position="1"/>
        <end position="16"/>
    </location>
</feature>
<dbReference type="InterPro" id="IPR011050">
    <property type="entry name" value="Pectin_lyase_fold/virulence"/>
</dbReference>
<dbReference type="GeneID" id="85315043"/>
<reference evidence="3" key="1">
    <citation type="submission" date="2023-06" db="EMBL/GenBank/DDBJ databases">
        <title>Genome-scale phylogeny and comparative genomics of the fungal order Sordariales.</title>
        <authorList>
            <consortium name="Lawrence Berkeley National Laboratory"/>
            <person name="Hensen N."/>
            <person name="Bonometti L."/>
            <person name="Westerberg I."/>
            <person name="Brannstrom I.O."/>
            <person name="Guillou S."/>
            <person name="Cros-Aarteil S."/>
            <person name="Calhoun S."/>
            <person name="Haridas S."/>
            <person name="Kuo A."/>
            <person name="Mondo S."/>
            <person name="Pangilinan J."/>
            <person name="Riley R."/>
            <person name="Labutti K."/>
            <person name="Andreopoulos B."/>
            <person name="Lipzen A."/>
            <person name="Chen C."/>
            <person name="Yanf M."/>
            <person name="Daum C."/>
            <person name="Ng V."/>
            <person name="Clum A."/>
            <person name="Steindorff A."/>
            <person name="Ohm R."/>
            <person name="Martin F."/>
            <person name="Silar P."/>
            <person name="Natvig D."/>
            <person name="Lalanne C."/>
            <person name="Gautier V."/>
            <person name="Ament-Velasquez S.L."/>
            <person name="Kruys A."/>
            <person name="Hutchinson M.I."/>
            <person name="Powell A.J."/>
            <person name="Barry K."/>
            <person name="Miller A.N."/>
            <person name="Grigoriev I.V."/>
            <person name="Debuchy R."/>
            <person name="Gladieux P."/>
            <person name="Thoren M.H."/>
            <person name="Johannesson H."/>
        </authorList>
    </citation>
    <scope>NUCLEOTIDE SEQUENCE</scope>
    <source>
        <strain evidence="3">8032-3</strain>
    </source>
</reference>
<dbReference type="GO" id="GO:0016829">
    <property type="term" value="F:lyase activity"/>
    <property type="evidence" value="ECO:0007669"/>
    <property type="project" value="UniProtKB-KW"/>
</dbReference>
<protein>
    <submittedName>
        <fullName evidence="3">Pectin lyase-like protein</fullName>
    </submittedName>
</protein>
<dbReference type="InterPro" id="IPR024535">
    <property type="entry name" value="RHGA/B-epi-like_pectate_lyase"/>
</dbReference>
<dbReference type="Pfam" id="PF12708">
    <property type="entry name" value="Pect-lyase_RHGA_epim"/>
    <property type="match status" value="2"/>
</dbReference>
<evidence type="ECO:0000313" key="3">
    <source>
        <dbReference type="EMBL" id="KAK1764130.1"/>
    </source>
</evidence>
<comment type="caution">
    <text evidence="3">The sequence shown here is derived from an EMBL/GenBank/DDBJ whole genome shotgun (WGS) entry which is preliminary data.</text>
</comment>
<dbReference type="CDD" id="cd23668">
    <property type="entry name" value="GH55_beta13glucanase-like"/>
    <property type="match status" value="1"/>
</dbReference>
<feature type="domain" description="Rhamnogalacturonase A/B/Epimerase-like pectate lyase" evidence="2">
    <location>
        <begin position="40"/>
        <end position="266"/>
    </location>
</feature>
<gene>
    <name evidence="3" type="ORF">QBC33DRAFT_596020</name>
</gene>
<accession>A0AAJ0FKI9</accession>
<dbReference type="PANTHER" id="PTHR33928:SF2">
    <property type="entry name" value="PECTATE LYASE SUPERFAMILY PROTEIN DOMAIN-CONTAINING PROTEIN-RELATED"/>
    <property type="match status" value="1"/>
</dbReference>
<dbReference type="EMBL" id="MU839022">
    <property type="protein sequence ID" value="KAK1764130.1"/>
    <property type="molecule type" value="Genomic_DNA"/>
</dbReference>
<keyword evidence="4" id="KW-1185">Reference proteome</keyword>
<dbReference type="InterPro" id="IPR012334">
    <property type="entry name" value="Pectin_lyas_fold"/>
</dbReference>
<feature type="domain" description="Rhamnogalacturonase A/B/Epimerase-like pectate lyase" evidence="2">
    <location>
        <begin position="391"/>
        <end position="466"/>
    </location>
</feature>
<dbReference type="AlphaFoldDB" id="A0AAJ0FKI9"/>
<dbReference type="Proteomes" id="UP001244011">
    <property type="component" value="Unassembled WGS sequence"/>
</dbReference>
<keyword evidence="3" id="KW-0456">Lyase</keyword>
<dbReference type="PANTHER" id="PTHR33928">
    <property type="entry name" value="POLYGALACTURONASE QRT3"/>
    <property type="match status" value="1"/>
</dbReference>
<dbReference type="SUPFAM" id="SSF51126">
    <property type="entry name" value="Pectin lyase-like"/>
    <property type="match status" value="2"/>
</dbReference>
<dbReference type="InterPro" id="IPR039279">
    <property type="entry name" value="QRT3-like"/>
</dbReference>
<feature type="chain" id="PRO_5042464083" evidence="1">
    <location>
        <begin position="17"/>
        <end position="809"/>
    </location>
</feature>